<feature type="region of interest" description="Disordered" evidence="9">
    <location>
        <begin position="460"/>
        <end position="501"/>
    </location>
</feature>
<dbReference type="EMBL" id="SDOX01000009">
    <property type="protein sequence ID" value="TFJ86326.1"/>
    <property type="molecule type" value="Genomic_DNA"/>
</dbReference>
<keyword evidence="3" id="KW-0479">Metal-binding</keyword>
<dbReference type="InterPro" id="IPR013083">
    <property type="entry name" value="Znf_RING/FYVE/PHD"/>
</dbReference>
<evidence type="ECO:0000256" key="2">
    <source>
        <dbReference type="ARBA" id="ARBA00022692"/>
    </source>
</evidence>
<proteinExistence type="predicted"/>
<comment type="caution">
    <text evidence="12">The sequence shown here is derived from an EMBL/GenBank/DDBJ whole genome shotgun (WGS) entry which is preliminary data.</text>
</comment>
<protein>
    <recommendedName>
        <fullName evidence="11">RING-type domain-containing protein</fullName>
    </recommendedName>
</protein>
<evidence type="ECO:0000256" key="10">
    <source>
        <dbReference type="SAM" id="Phobius"/>
    </source>
</evidence>
<evidence type="ECO:0000256" key="3">
    <source>
        <dbReference type="ARBA" id="ARBA00022723"/>
    </source>
</evidence>
<accession>A0A4D9D4L3</accession>
<dbReference type="Pfam" id="PF13639">
    <property type="entry name" value="zf-RING_2"/>
    <property type="match status" value="1"/>
</dbReference>
<comment type="subcellular location">
    <subcellularLocation>
        <location evidence="1">Membrane</location>
    </subcellularLocation>
</comment>
<dbReference type="PROSITE" id="PS50089">
    <property type="entry name" value="ZF_RING_2"/>
    <property type="match status" value="1"/>
</dbReference>
<keyword evidence="5" id="KW-0862">Zinc</keyword>
<keyword evidence="13" id="KW-1185">Reference proteome</keyword>
<feature type="region of interest" description="Disordered" evidence="9">
    <location>
        <begin position="47"/>
        <end position="70"/>
    </location>
</feature>
<feature type="transmembrane region" description="Helical" evidence="10">
    <location>
        <begin position="284"/>
        <end position="307"/>
    </location>
</feature>
<dbReference type="PANTHER" id="PTHR46539:SF1">
    <property type="entry name" value="E3 UBIQUITIN-PROTEIN LIGASE ATL42"/>
    <property type="match status" value="1"/>
</dbReference>
<reference evidence="12 13" key="1">
    <citation type="submission" date="2019-01" db="EMBL/GenBank/DDBJ databases">
        <title>Nuclear Genome Assembly of the Microalgal Biofuel strain Nannochloropsis salina CCMP1776.</title>
        <authorList>
            <person name="Hovde B."/>
        </authorList>
    </citation>
    <scope>NUCLEOTIDE SEQUENCE [LARGE SCALE GENOMIC DNA]</scope>
    <source>
        <strain evidence="12 13">CCMP1776</strain>
    </source>
</reference>
<dbReference type="Gene3D" id="3.30.40.10">
    <property type="entry name" value="Zinc/RING finger domain, C3HC4 (zinc finger)"/>
    <property type="match status" value="1"/>
</dbReference>
<feature type="domain" description="RING-type" evidence="11">
    <location>
        <begin position="393"/>
        <end position="435"/>
    </location>
</feature>
<evidence type="ECO:0000256" key="9">
    <source>
        <dbReference type="SAM" id="MobiDB-lite"/>
    </source>
</evidence>
<evidence type="ECO:0000256" key="1">
    <source>
        <dbReference type="ARBA" id="ARBA00004370"/>
    </source>
</evidence>
<keyword evidence="4 8" id="KW-0863">Zinc-finger</keyword>
<evidence type="ECO:0000256" key="8">
    <source>
        <dbReference type="PROSITE-ProRule" id="PRU00175"/>
    </source>
</evidence>
<evidence type="ECO:0000256" key="7">
    <source>
        <dbReference type="ARBA" id="ARBA00023136"/>
    </source>
</evidence>
<dbReference type="InterPro" id="IPR001841">
    <property type="entry name" value="Znf_RING"/>
</dbReference>
<feature type="transmembrane region" description="Helical" evidence="10">
    <location>
        <begin position="319"/>
        <end position="341"/>
    </location>
</feature>
<evidence type="ECO:0000256" key="5">
    <source>
        <dbReference type="ARBA" id="ARBA00022833"/>
    </source>
</evidence>
<feature type="region of interest" description="Disordered" evidence="9">
    <location>
        <begin position="1"/>
        <end position="23"/>
    </location>
</feature>
<sequence length="501" mass="55717">MMEENPSMANGGIHPTTPTRRPYRRARAAHFLPASDGEMLYGSDRGIGRAEQRGRRRQVQGVGNEREEEDEEMVGDVEWLLDTRRWTPIGAEIDYTAFHRLSFRDKLRTLVWVHKTRLLGRYKIFHNYIERCPCRPCSPLSRSYARTLYPDPSFRRRLEVSGGHFGRRRGGRAGGGRGGDDRSNAYLVEIFRLQPYAAAAYLRALLYCWIGGVMLQLEAAASFGSGGDTFYERTAWHWLCLQLVLQLLQAPARIKLWRRLVRVSHAPEADQAAEQIRRLVRSHLWMCSQALGTLFHVVAAFGPLFLYMLAPASPVRRSVLAACCGNLLVFIVRSALTFLVVHSIMEARNSNEGGDGGREGPRKGLRRGLSRNSLAKLRRRDSNAEDVMGANHCAICLAFFQEGETLLCLPCHERHVYHTGCIERWLKKNRSCPLCMADITSPALVAALAAVAAEVNVVKGGGQEQEESGEALAGRQGEGGEALAGRQGGGVGGHVQEELQA</sequence>
<evidence type="ECO:0000313" key="13">
    <source>
        <dbReference type="Proteomes" id="UP000355283"/>
    </source>
</evidence>
<name>A0A4D9D4L3_9STRA</name>
<evidence type="ECO:0000313" key="12">
    <source>
        <dbReference type="EMBL" id="TFJ86326.1"/>
    </source>
</evidence>
<feature type="compositionally biased region" description="Gly residues" evidence="9">
    <location>
        <begin position="476"/>
        <end position="493"/>
    </location>
</feature>
<keyword evidence="6 10" id="KW-1133">Transmembrane helix</keyword>
<evidence type="ECO:0000256" key="6">
    <source>
        <dbReference type="ARBA" id="ARBA00022989"/>
    </source>
</evidence>
<dbReference type="AlphaFoldDB" id="A0A4D9D4L3"/>
<keyword evidence="2 10" id="KW-0812">Transmembrane</keyword>
<dbReference type="OrthoDB" id="199876at2759"/>
<evidence type="ECO:0000259" key="11">
    <source>
        <dbReference type="PROSITE" id="PS50089"/>
    </source>
</evidence>
<keyword evidence="7 10" id="KW-0472">Membrane</keyword>
<evidence type="ECO:0000256" key="4">
    <source>
        <dbReference type="ARBA" id="ARBA00022771"/>
    </source>
</evidence>
<dbReference type="SUPFAM" id="SSF57850">
    <property type="entry name" value="RING/U-box"/>
    <property type="match status" value="1"/>
</dbReference>
<dbReference type="Proteomes" id="UP000355283">
    <property type="component" value="Unassembled WGS sequence"/>
</dbReference>
<dbReference type="GO" id="GO:0008270">
    <property type="term" value="F:zinc ion binding"/>
    <property type="evidence" value="ECO:0007669"/>
    <property type="project" value="UniProtKB-KW"/>
</dbReference>
<dbReference type="PANTHER" id="PTHR46539">
    <property type="entry name" value="E3 UBIQUITIN-PROTEIN LIGASE ATL42"/>
    <property type="match status" value="1"/>
</dbReference>
<dbReference type="GO" id="GO:0016020">
    <property type="term" value="C:membrane"/>
    <property type="evidence" value="ECO:0007669"/>
    <property type="project" value="UniProtKB-SubCell"/>
</dbReference>
<organism evidence="12 13">
    <name type="scientific">Nannochloropsis salina CCMP1776</name>
    <dbReference type="NCBI Taxonomy" id="1027361"/>
    <lineage>
        <taxon>Eukaryota</taxon>
        <taxon>Sar</taxon>
        <taxon>Stramenopiles</taxon>
        <taxon>Ochrophyta</taxon>
        <taxon>Eustigmatophyceae</taxon>
        <taxon>Eustigmatales</taxon>
        <taxon>Monodopsidaceae</taxon>
        <taxon>Microchloropsis</taxon>
        <taxon>Microchloropsis salina</taxon>
    </lineage>
</organism>
<gene>
    <name evidence="12" type="ORF">NSK_002534</name>
</gene>